<accession>F3L5V8</accession>
<comment type="caution">
    <text evidence="7">The sequence shown here is derived from an EMBL/GenBank/DDBJ whole genome shotgun (WGS) entry which is preliminary data.</text>
</comment>
<feature type="chain" id="PRO_5043545405" evidence="4">
    <location>
        <begin position="26"/>
        <end position="780"/>
    </location>
</feature>
<dbReference type="PANTHER" id="PTHR42693">
    <property type="entry name" value="ARYLSULFATASE FAMILY MEMBER"/>
    <property type="match status" value="1"/>
</dbReference>
<evidence type="ECO:0000256" key="4">
    <source>
        <dbReference type="SAM" id="SignalP"/>
    </source>
</evidence>
<dbReference type="InterPro" id="IPR000917">
    <property type="entry name" value="Sulfatase_N"/>
</dbReference>
<dbReference type="EMBL" id="AEIG01000136">
    <property type="protein sequence ID" value="EGG28286.1"/>
    <property type="molecule type" value="Genomic_DNA"/>
</dbReference>
<dbReference type="Pfam" id="PF23657">
    <property type="entry name" value="DUF7151"/>
    <property type="match status" value="1"/>
</dbReference>
<dbReference type="eggNOG" id="COG3119">
    <property type="taxonomic scope" value="Bacteria"/>
</dbReference>
<dbReference type="SUPFAM" id="SSF53649">
    <property type="entry name" value="Alkaline phosphatase-like"/>
    <property type="match status" value="1"/>
</dbReference>
<protein>
    <submittedName>
        <fullName evidence="7">Arylsulfatase</fullName>
    </submittedName>
</protein>
<dbReference type="InterPro" id="IPR017850">
    <property type="entry name" value="Alkaline_phosphatase_core_sf"/>
</dbReference>
<feature type="compositionally biased region" description="Polar residues" evidence="3">
    <location>
        <begin position="55"/>
        <end position="69"/>
    </location>
</feature>
<evidence type="ECO:0000256" key="1">
    <source>
        <dbReference type="ARBA" id="ARBA00008779"/>
    </source>
</evidence>
<organism evidence="7 8">
    <name type="scientific">Aequoribacter fuscus</name>
    <dbReference type="NCBI Taxonomy" id="2518989"/>
    <lineage>
        <taxon>Bacteria</taxon>
        <taxon>Pseudomonadati</taxon>
        <taxon>Pseudomonadota</taxon>
        <taxon>Gammaproteobacteria</taxon>
        <taxon>Cellvibrionales</taxon>
        <taxon>Halieaceae</taxon>
        <taxon>Aequoribacter</taxon>
    </lineage>
</organism>
<dbReference type="AlphaFoldDB" id="F3L5V8"/>
<dbReference type="Gene3D" id="3.40.720.10">
    <property type="entry name" value="Alkaline Phosphatase, subunit A"/>
    <property type="match status" value="1"/>
</dbReference>
<dbReference type="InterPro" id="IPR050738">
    <property type="entry name" value="Sulfatase"/>
</dbReference>
<gene>
    <name evidence="7" type="ORF">IMCC3088_507</name>
</gene>
<name>F3L5V8_9GAMM</name>
<dbReference type="InterPro" id="IPR018247">
    <property type="entry name" value="EF_Hand_1_Ca_BS"/>
</dbReference>
<keyword evidence="4" id="KW-0732">Signal</keyword>
<dbReference type="PANTHER" id="PTHR42693:SF53">
    <property type="entry name" value="ENDO-4-O-SULFATASE"/>
    <property type="match status" value="1"/>
</dbReference>
<dbReference type="InterPro" id="IPR055575">
    <property type="entry name" value="DUF7151"/>
</dbReference>
<keyword evidence="2" id="KW-0378">Hydrolase</keyword>
<evidence type="ECO:0000313" key="7">
    <source>
        <dbReference type="EMBL" id="EGG28286.1"/>
    </source>
</evidence>
<dbReference type="Proteomes" id="UP000005615">
    <property type="component" value="Unassembled WGS sequence"/>
</dbReference>
<feature type="domain" description="DUF7151" evidence="6">
    <location>
        <begin position="32"/>
        <end position="78"/>
    </location>
</feature>
<proteinExistence type="inferred from homology"/>
<comment type="similarity">
    <text evidence="1">Belongs to the sulfatase family.</text>
</comment>
<evidence type="ECO:0000256" key="3">
    <source>
        <dbReference type="SAM" id="MobiDB-lite"/>
    </source>
</evidence>
<dbReference type="eggNOG" id="COG1785">
    <property type="taxonomic scope" value="Bacteria"/>
</dbReference>
<feature type="domain" description="Sulfatase N-terminal" evidence="5">
    <location>
        <begin position="100"/>
        <end position="525"/>
    </location>
</feature>
<keyword evidence="8" id="KW-1185">Reference proteome</keyword>
<evidence type="ECO:0000259" key="6">
    <source>
        <dbReference type="Pfam" id="PF23657"/>
    </source>
</evidence>
<dbReference type="GO" id="GO:0004065">
    <property type="term" value="F:arylsulfatase activity"/>
    <property type="evidence" value="ECO:0007669"/>
    <property type="project" value="TreeGrafter"/>
</dbReference>
<dbReference type="PROSITE" id="PS51257">
    <property type="entry name" value="PROKAR_LIPOPROTEIN"/>
    <property type="match status" value="1"/>
</dbReference>
<evidence type="ECO:0000256" key="2">
    <source>
        <dbReference type="ARBA" id="ARBA00022801"/>
    </source>
</evidence>
<feature type="region of interest" description="Disordered" evidence="3">
    <location>
        <begin position="50"/>
        <end position="69"/>
    </location>
</feature>
<sequence>MLNPKTTLFLLLTVFLVACSGDDGADGLNGANSITTQTELSADDTRCEAGGVEINSGTDTNGNGSLDSNEITNTSVTCNGLDATGDASGTLPFEEGYTLPNIIFVVADDVGVDQFESFGFGGLDAPAVPTLDSLAESGVRFANTWSMPTCSATRVALFTGRYPPQTNVNTAIVSIDLANSQMSPYELALPKVLARSGYENAYIGKIHASGSDVNPANYPLGDATITTLGWDYFAGYLDGGPRPIDSSAGLTNRLATDEPYTCGFIPTSADHPQGADQGACYIADGTCQDISNSATASAGKQCLDRGGILDPNASCAAQPPAHVDFSRANAYYTADLIISDDLGVRTIPTTDPRTRKHRTALETDLALDWVQSRKQNRPWMLTIGYSSAHAPLQPVPDDLIPGATPLESGVSCTGIRDVRALMNQNLTGIDAEIGRLLQGIGVMKTNEAGELVYDPESNTVVAFIGDNGSLGTTVKAPFIPARAKASIYQGGVWIPMLVTTPYNANLGARVDHLTNVVDLYQLFSTLAEQELSSDELDRLDVKPLLPYLTEVSPPPQRDYNFTYSGRNIQLEKPAPCVLPDLTICLQLFPQQAVCQSEGGDWYGEGGVVSGQSFDSCCAVNEYFTSQGQEQVAILAETQAAIRNRDYKLLRFEEPNCAAGGVLSAREELYRLTAGTNNPEANLDNFAVEDLLTDGVLALEVDEKLNYDDLAAELDKTLANTSNCAGDGNQDGVIDQRDIDDWEFWANKTSGQSSWYDINLDGLTDEADKQIIEDRLGVTCP</sequence>
<evidence type="ECO:0000313" key="8">
    <source>
        <dbReference type="Proteomes" id="UP000005615"/>
    </source>
</evidence>
<dbReference type="PROSITE" id="PS00018">
    <property type="entry name" value="EF_HAND_1"/>
    <property type="match status" value="1"/>
</dbReference>
<feature type="signal peptide" evidence="4">
    <location>
        <begin position="1"/>
        <end position="25"/>
    </location>
</feature>
<dbReference type="Pfam" id="PF00884">
    <property type="entry name" value="Sulfatase"/>
    <property type="match status" value="1"/>
</dbReference>
<dbReference type="STRING" id="2518989.IMCC3088_507"/>
<evidence type="ECO:0000259" key="5">
    <source>
        <dbReference type="Pfam" id="PF00884"/>
    </source>
</evidence>
<dbReference type="OrthoDB" id="9803751at2"/>
<reference evidence="7 8" key="1">
    <citation type="journal article" date="2011" name="J. Bacteriol.">
        <title>Genome sequence of strain IMCC3088, a proteorhodopsin-containing marine bacterium belonging to the OM60/NOR5 clade.</title>
        <authorList>
            <person name="Jang Y."/>
            <person name="Oh H.M."/>
            <person name="Kang I."/>
            <person name="Lee K."/>
            <person name="Yang S.J."/>
            <person name="Cho J.C."/>
        </authorList>
    </citation>
    <scope>NUCLEOTIDE SEQUENCE [LARGE SCALE GENOMIC DNA]</scope>
    <source>
        <strain evidence="7 8">IMCC3088</strain>
    </source>
</reference>
<dbReference type="RefSeq" id="WP_009577252.1">
    <property type="nucleotide sequence ID" value="NZ_AEIG01000136.1"/>
</dbReference>